<evidence type="ECO:0000313" key="2">
    <source>
        <dbReference type="Proteomes" id="UP000828390"/>
    </source>
</evidence>
<protein>
    <submittedName>
        <fullName evidence="1">Uncharacterized protein</fullName>
    </submittedName>
</protein>
<comment type="caution">
    <text evidence="1">The sequence shown here is derived from an EMBL/GenBank/DDBJ whole genome shotgun (WGS) entry which is preliminary data.</text>
</comment>
<dbReference type="EMBL" id="JAIWYP010000005">
    <property type="protein sequence ID" value="KAH3818782.1"/>
    <property type="molecule type" value="Genomic_DNA"/>
</dbReference>
<reference evidence="1" key="1">
    <citation type="journal article" date="2019" name="bioRxiv">
        <title>The Genome of the Zebra Mussel, Dreissena polymorpha: A Resource for Invasive Species Research.</title>
        <authorList>
            <person name="McCartney M.A."/>
            <person name="Auch B."/>
            <person name="Kono T."/>
            <person name="Mallez S."/>
            <person name="Zhang Y."/>
            <person name="Obille A."/>
            <person name="Becker A."/>
            <person name="Abrahante J.E."/>
            <person name="Garbe J."/>
            <person name="Badalamenti J.P."/>
            <person name="Herman A."/>
            <person name="Mangelson H."/>
            <person name="Liachko I."/>
            <person name="Sullivan S."/>
            <person name="Sone E.D."/>
            <person name="Koren S."/>
            <person name="Silverstein K.A.T."/>
            <person name="Beckman K.B."/>
            <person name="Gohl D.M."/>
        </authorList>
    </citation>
    <scope>NUCLEOTIDE SEQUENCE</scope>
    <source>
        <strain evidence="1">Duluth1</strain>
        <tissue evidence="1">Whole animal</tissue>
    </source>
</reference>
<name>A0A9D4JSR6_DREPO</name>
<dbReference type="AlphaFoldDB" id="A0A9D4JSR6"/>
<organism evidence="1 2">
    <name type="scientific">Dreissena polymorpha</name>
    <name type="common">Zebra mussel</name>
    <name type="synonym">Mytilus polymorpha</name>
    <dbReference type="NCBI Taxonomy" id="45954"/>
    <lineage>
        <taxon>Eukaryota</taxon>
        <taxon>Metazoa</taxon>
        <taxon>Spiralia</taxon>
        <taxon>Lophotrochozoa</taxon>
        <taxon>Mollusca</taxon>
        <taxon>Bivalvia</taxon>
        <taxon>Autobranchia</taxon>
        <taxon>Heteroconchia</taxon>
        <taxon>Euheterodonta</taxon>
        <taxon>Imparidentia</taxon>
        <taxon>Neoheterodontei</taxon>
        <taxon>Myida</taxon>
        <taxon>Dreissenoidea</taxon>
        <taxon>Dreissenidae</taxon>
        <taxon>Dreissena</taxon>
    </lineage>
</organism>
<accession>A0A9D4JSR6</accession>
<sequence length="87" mass="9949">MRGFRLGRRGFSCMGEGGTTCWELKQDEINFDSWVEQRFESLTLDDLRECATHLLESNPDDIEASFVDGLVHSKPSQKRTKTEPSPK</sequence>
<reference evidence="1" key="2">
    <citation type="submission" date="2020-11" db="EMBL/GenBank/DDBJ databases">
        <authorList>
            <person name="McCartney M.A."/>
            <person name="Auch B."/>
            <person name="Kono T."/>
            <person name="Mallez S."/>
            <person name="Becker A."/>
            <person name="Gohl D.M."/>
            <person name="Silverstein K.A.T."/>
            <person name="Koren S."/>
            <person name="Bechman K.B."/>
            <person name="Herman A."/>
            <person name="Abrahante J.E."/>
            <person name="Garbe J."/>
        </authorList>
    </citation>
    <scope>NUCLEOTIDE SEQUENCE</scope>
    <source>
        <strain evidence="1">Duluth1</strain>
        <tissue evidence="1">Whole animal</tissue>
    </source>
</reference>
<keyword evidence="2" id="KW-1185">Reference proteome</keyword>
<dbReference type="Proteomes" id="UP000828390">
    <property type="component" value="Unassembled WGS sequence"/>
</dbReference>
<gene>
    <name evidence="1" type="ORF">DPMN_120508</name>
</gene>
<evidence type="ECO:0000313" key="1">
    <source>
        <dbReference type="EMBL" id="KAH3818782.1"/>
    </source>
</evidence>
<proteinExistence type="predicted"/>